<evidence type="ECO:0000256" key="2">
    <source>
        <dbReference type="ARBA" id="ARBA00022964"/>
    </source>
</evidence>
<evidence type="ECO:0000256" key="6">
    <source>
        <dbReference type="ARBA" id="ARBA00035023"/>
    </source>
</evidence>
<dbReference type="GeneID" id="25728239"/>
<protein>
    <recommendedName>
        <fullName evidence="6">2-oxoadipate dioxygenase/decarboxylase</fullName>
        <ecNumber evidence="6">1.13.11.93</ecNumber>
    </recommendedName>
    <alternativeName>
        <fullName evidence="7">2-hydroxyglutarate synthase</fullName>
    </alternativeName>
</protein>
<evidence type="ECO:0000313" key="10">
    <source>
        <dbReference type="Proteomes" id="UP000054498"/>
    </source>
</evidence>
<comment type="similarity">
    <text evidence="5">Belongs to the 2-oxoadipate dioxygenase/decarboxylase family.</text>
</comment>
<dbReference type="RefSeq" id="XP_013895962.1">
    <property type="nucleotide sequence ID" value="XM_014040508.1"/>
</dbReference>
<evidence type="ECO:0000256" key="8">
    <source>
        <dbReference type="SAM" id="MobiDB-lite"/>
    </source>
</evidence>
<dbReference type="GO" id="GO:0051213">
    <property type="term" value="F:dioxygenase activity"/>
    <property type="evidence" value="ECO:0007669"/>
    <property type="project" value="UniProtKB-KW"/>
</dbReference>
<reference evidence="9 10" key="1">
    <citation type="journal article" date="2013" name="BMC Genomics">
        <title>Reconstruction of the lipid metabolism for the microalga Monoraphidium neglectum from its genome sequence reveals characteristics suitable for biofuel production.</title>
        <authorList>
            <person name="Bogen C."/>
            <person name="Al-Dilaimi A."/>
            <person name="Albersmeier A."/>
            <person name="Wichmann J."/>
            <person name="Grundmann M."/>
            <person name="Rupp O."/>
            <person name="Lauersen K.J."/>
            <person name="Blifernez-Klassen O."/>
            <person name="Kalinowski J."/>
            <person name="Goesmann A."/>
            <person name="Mussgnug J.H."/>
            <person name="Kruse O."/>
        </authorList>
    </citation>
    <scope>NUCLEOTIDE SEQUENCE [LARGE SCALE GENOMIC DNA]</scope>
    <source>
        <strain evidence="9 10">SAG 48.87</strain>
    </source>
</reference>
<dbReference type="Proteomes" id="UP000054498">
    <property type="component" value="Unassembled WGS sequence"/>
</dbReference>
<proteinExistence type="inferred from homology"/>
<sequence>MPARRHIQTRVSANSTSTSADESLRGPVRVLAASLNHILERYWAANPTASRVIDSLYSGPGGFGASQLFHDHLAFRTFGVAGMGIGSLGDLLESFGYSRRDDSKFPKKKLVATWYAPPPLAPGGPPAYDLLPRIFVSQLEVGQLSPAAEAIIRRCTSGIGALSPAAVLGAAMTGELPWGLPDEADYCALLEESEYAAWVLVNGYSLNHTALSTHRITPPLAGGLDAFNAALVARGFALNEEGGAVKASPDGLLLQSSTVADVGEAAFRGGGKPRRVVRSYLEFVERKPLPQYSQLAPGELQEAHRRDGFEAASADNIFASTTLAARGV</sequence>
<dbReference type="AlphaFoldDB" id="A0A0D2JB15"/>
<keyword evidence="10" id="KW-1185">Reference proteome</keyword>
<keyword evidence="4" id="KW-0408">Iron</keyword>
<feature type="compositionally biased region" description="Polar residues" evidence="8">
    <location>
        <begin position="9"/>
        <end position="21"/>
    </location>
</feature>
<organism evidence="9 10">
    <name type="scientific">Monoraphidium neglectum</name>
    <dbReference type="NCBI Taxonomy" id="145388"/>
    <lineage>
        <taxon>Eukaryota</taxon>
        <taxon>Viridiplantae</taxon>
        <taxon>Chlorophyta</taxon>
        <taxon>core chlorophytes</taxon>
        <taxon>Chlorophyceae</taxon>
        <taxon>CS clade</taxon>
        <taxon>Sphaeropleales</taxon>
        <taxon>Selenastraceae</taxon>
        <taxon>Monoraphidium</taxon>
    </lineage>
</organism>
<dbReference type="PANTHER" id="PTHR31136:SF5">
    <property type="entry name" value="2-OXOADIPATE DIOXYGENASE_DECARBOXYLASE, CHLOROPLASTIC"/>
    <property type="match status" value="1"/>
</dbReference>
<accession>A0A0D2JB15</accession>
<dbReference type="PANTHER" id="PTHR31136">
    <property type="entry name" value="DUF1338 DOMAIN-CONTAINING PROTEIN"/>
    <property type="match status" value="1"/>
</dbReference>
<keyword evidence="2" id="KW-0223">Dioxygenase</keyword>
<feature type="region of interest" description="Disordered" evidence="8">
    <location>
        <begin position="1"/>
        <end position="21"/>
    </location>
</feature>
<evidence type="ECO:0000256" key="4">
    <source>
        <dbReference type="ARBA" id="ARBA00023004"/>
    </source>
</evidence>
<evidence type="ECO:0000256" key="7">
    <source>
        <dbReference type="ARBA" id="ARBA00035045"/>
    </source>
</evidence>
<dbReference type="InterPro" id="IPR009770">
    <property type="entry name" value="HGLS"/>
</dbReference>
<dbReference type="EMBL" id="KK102778">
    <property type="protein sequence ID" value="KIY96942.1"/>
    <property type="molecule type" value="Genomic_DNA"/>
</dbReference>
<keyword evidence="3" id="KW-0560">Oxidoreductase</keyword>
<evidence type="ECO:0000313" key="9">
    <source>
        <dbReference type="EMBL" id="KIY96942.1"/>
    </source>
</evidence>
<comment type="cofactor">
    <cofactor evidence="1">
        <name>Fe(2+)</name>
        <dbReference type="ChEBI" id="CHEBI:29033"/>
    </cofactor>
</comment>
<evidence type="ECO:0000256" key="3">
    <source>
        <dbReference type="ARBA" id="ARBA00023002"/>
    </source>
</evidence>
<dbReference type="OrthoDB" id="1908993at2759"/>
<dbReference type="CDD" id="cd16350">
    <property type="entry name" value="VOC_like"/>
    <property type="match status" value="1"/>
</dbReference>
<dbReference type="KEGG" id="mng:MNEG_11019"/>
<evidence type="ECO:0000256" key="1">
    <source>
        <dbReference type="ARBA" id="ARBA00001954"/>
    </source>
</evidence>
<dbReference type="Gene3D" id="3.10.180.50">
    <property type="match status" value="2"/>
</dbReference>
<dbReference type="Pfam" id="PF07063">
    <property type="entry name" value="HGLS"/>
    <property type="match status" value="1"/>
</dbReference>
<evidence type="ECO:0000256" key="5">
    <source>
        <dbReference type="ARBA" id="ARBA00035013"/>
    </source>
</evidence>
<name>A0A0D2JB15_9CHLO</name>
<dbReference type="EC" id="1.13.11.93" evidence="6"/>
<gene>
    <name evidence="9" type="ORF">MNEG_11019</name>
</gene>
<dbReference type="SMART" id="SM01150">
    <property type="entry name" value="DUF1338"/>
    <property type="match status" value="1"/>
</dbReference>